<evidence type="ECO:0000313" key="1">
    <source>
        <dbReference type="EMBL" id="KUK60127.1"/>
    </source>
</evidence>
<reference evidence="2" key="1">
    <citation type="journal article" date="2015" name="MBio">
        <title>Genome-Resolved Metagenomic Analysis Reveals Roles for Candidate Phyla and Other Microbial Community Members in Biogeochemical Transformations in Oil Reservoirs.</title>
        <authorList>
            <person name="Hu P."/>
            <person name="Tom L."/>
            <person name="Singh A."/>
            <person name="Thomas B.C."/>
            <person name="Baker B.J."/>
            <person name="Piceno Y.M."/>
            <person name="Andersen G.L."/>
            <person name="Banfield J.F."/>
        </authorList>
    </citation>
    <scope>NUCLEOTIDE SEQUENCE [LARGE SCALE GENOMIC DNA]</scope>
</reference>
<proteinExistence type="predicted"/>
<organism evidence="1 2">
    <name type="scientific">Methanoculleus marisnigri</name>
    <dbReference type="NCBI Taxonomy" id="2198"/>
    <lineage>
        <taxon>Archaea</taxon>
        <taxon>Methanobacteriati</taxon>
        <taxon>Methanobacteriota</taxon>
        <taxon>Stenosarchaea group</taxon>
        <taxon>Methanomicrobia</taxon>
        <taxon>Methanomicrobiales</taxon>
        <taxon>Methanomicrobiaceae</taxon>
        <taxon>Methanoculleus</taxon>
    </lineage>
</organism>
<dbReference type="Proteomes" id="UP000054323">
    <property type="component" value="Unassembled WGS sequence"/>
</dbReference>
<gene>
    <name evidence="1" type="ORF">XD82_1697</name>
</gene>
<feature type="non-terminal residue" evidence="1">
    <location>
        <position position="57"/>
    </location>
</feature>
<evidence type="ECO:0000313" key="2">
    <source>
        <dbReference type="Proteomes" id="UP000054323"/>
    </source>
</evidence>
<name>A0A117LPK0_9EURY</name>
<dbReference type="EMBL" id="LGGD01000256">
    <property type="protein sequence ID" value="KUK60127.1"/>
    <property type="molecule type" value="Genomic_DNA"/>
</dbReference>
<dbReference type="AlphaFoldDB" id="A0A117LPK0"/>
<protein>
    <submittedName>
        <fullName evidence="1">Tyrosine recombinase xerC</fullName>
    </submittedName>
</protein>
<sequence>MNVIAKLKNLDPVNKAYIEKYIRHLKLKQLKQKTIDTKVWRVYTFLTWSKFSDAQEV</sequence>
<accession>A0A117LPK0</accession>
<comment type="caution">
    <text evidence="1">The sequence shown here is derived from an EMBL/GenBank/DDBJ whole genome shotgun (WGS) entry which is preliminary data.</text>
</comment>